<accession>A0A8X7PM64</accession>
<name>A0A8X7PM64_BRACI</name>
<dbReference type="Proteomes" id="UP000886595">
    <property type="component" value="Unassembled WGS sequence"/>
</dbReference>
<feature type="region of interest" description="Disordered" evidence="1">
    <location>
        <begin position="32"/>
        <end position="53"/>
    </location>
</feature>
<proteinExistence type="predicted"/>
<protein>
    <recommendedName>
        <fullName evidence="2">DUF7900 domain-containing protein</fullName>
    </recommendedName>
</protein>
<comment type="caution">
    <text evidence="3">The sequence shown here is derived from an EMBL/GenBank/DDBJ whole genome shotgun (WGS) entry which is preliminary data.</text>
</comment>
<evidence type="ECO:0000256" key="1">
    <source>
        <dbReference type="SAM" id="MobiDB-lite"/>
    </source>
</evidence>
<dbReference type="AlphaFoldDB" id="A0A8X7PM64"/>
<organism evidence="3 4">
    <name type="scientific">Brassica carinata</name>
    <name type="common">Ethiopian mustard</name>
    <name type="synonym">Abyssinian cabbage</name>
    <dbReference type="NCBI Taxonomy" id="52824"/>
    <lineage>
        <taxon>Eukaryota</taxon>
        <taxon>Viridiplantae</taxon>
        <taxon>Streptophyta</taxon>
        <taxon>Embryophyta</taxon>
        <taxon>Tracheophyta</taxon>
        <taxon>Spermatophyta</taxon>
        <taxon>Magnoliopsida</taxon>
        <taxon>eudicotyledons</taxon>
        <taxon>Gunneridae</taxon>
        <taxon>Pentapetalae</taxon>
        <taxon>rosids</taxon>
        <taxon>malvids</taxon>
        <taxon>Brassicales</taxon>
        <taxon>Brassicaceae</taxon>
        <taxon>Brassiceae</taxon>
        <taxon>Brassica</taxon>
    </lineage>
</organism>
<dbReference type="EMBL" id="JAAMPC010000016">
    <property type="protein sequence ID" value="KAG2253423.1"/>
    <property type="molecule type" value="Genomic_DNA"/>
</dbReference>
<reference evidence="3 4" key="1">
    <citation type="submission" date="2020-02" db="EMBL/GenBank/DDBJ databases">
        <authorList>
            <person name="Ma Q."/>
            <person name="Huang Y."/>
            <person name="Song X."/>
            <person name="Pei D."/>
        </authorList>
    </citation>
    <scope>NUCLEOTIDE SEQUENCE [LARGE SCALE GENOMIC DNA]</scope>
    <source>
        <strain evidence="3">Sxm20200214</strain>
        <tissue evidence="3">Leaf</tissue>
    </source>
</reference>
<sequence>MKRIEDKVGELDLRLAVSEAYIHEQIALGKKSGVEEEGNQERPNKRSKSCDGSGFGIIEEDQFWSETLLMSLAGDVVEYLYFEMEFRPWQPGQDVGCKYFCWYDVEDGTNWQRLALLEARDEIREKDRVIKQLKQTILQMRSDLGKNDENEDEILRKFEEFYV</sequence>
<evidence type="ECO:0000313" key="3">
    <source>
        <dbReference type="EMBL" id="KAG2253423.1"/>
    </source>
</evidence>
<evidence type="ECO:0000313" key="4">
    <source>
        <dbReference type="Proteomes" id="UP000886595"/>
    </source>
</evidence>
<gene>
    <name evidence="3" type="ORF">Bca52824_083559</name>
</gene>
<keyword evidence="4" id="KW-1185">Reference proteome</keyword>
<dbReference type="Pfam" id="PF25464">
    <property type="entry name" value="DUF7900"/>
    <property type="match status" value="1"/>
</dbReference>
<evidence type="ECO:0000259" key="2">
    <source>
        <dbReference type="Pfam" id="PF25464"/>
    </source>
</evidence>
<feature type="domain" description="DUF7900" evidence="2">
    <location>
        <begin position="111"/>
        <end position="160"/>
    </location>
</feature>
<dbReference type="InterPro" id="IPR057222">
    <property type="entry name" value="DUF7900"/>
</dbReference>